<gene>
    <name evidence="1" type="ORF">LSAA_5948</name>
</gene>
<accession>A0A7R8H4K6</accession>
<proteinExistence type="predicted"/>
<evidence type="ECO:0000313" key="1">
    <source>
        <dbReference type="EMBL" id="CAF2862191.1"/>
    </source>
</evidence>
<keyword evidence="2" id="KW-1185">Reference proteome</keyword>
<reference evidence="1" key="1">
    <citation type="submission" date="2021-02" db="EMBL/GenBank/DDBJ databases">
        <authorList>
            <person name="Bekaert M."/>
        </authorList>
    </citation>
    <scope>NUCLEOTIDE SEQUENCE</scope>
    <source>
        <strain evidence="1">IoA-00</strain>
    </source>
</reference>
<organism evidence="1 2">
    <name type="scientific">Lepeophtheirus salmonis</name>
    <name type="common">Salmon louse</name>
    <name type="synonym">Caligus salmonis</name>
    <dbReference type="NCBI Taxonomy" id="72036"/>
    <lineage>
        <taxon>Eukaryota</taxon>
        <taxon>Metazoa</taxon>
        <taxon>Ecdysozoa</taxon>
        <taxon>Arthropoda</taxon>
        <taxon>Crustacea</taxon>
        <taxon>Multicrustacea</taxon>
        <taxon>Hexanauplia</taxon>
        <taxon>Copepoda</taxon>
        <taxon>Siphonostomatoida</taxon>
        <taxon>Caligidae</taxon>
        <taxon>Lepeophtheirus</taxon>
    </lineage>
</organism>
<dbReference type="Proteomes" id="UP000675881">
    <property type="component" value="Chromosome 15"/>
</dbReference>
<name>A0A7R8H4K6_LEPSM</name>
<protein>
    <submittedName>
        <fullName evidence="1">(salmon louse) hypothetical protein</fullName>
    </submittedName>
</protein>
<sequence>MYRFAGTEEIDYIFGDTVELTTEHEGKEIEHDTIEQPQFNDENVQQAKGKILSTAMKKKFTHINHRYYSTFSAGCGSVIKKSKIYETLADLKGLGFFSSENYQTLVKVKAVTGKDAKEVYQSVDAHLTDSTHLSFRTHTTLGFTSAANKRLSMIERHMTLDPIFNNCIVDLN</sequence>
<dbReference type="AlphaFoldDB" id="A0A7R8H4K6"/>
<dbReference type="EMBL" id="HG994594">
    <property type="protein sequence ID" value="CAF2862191.1"/>
    <property type="molecule type" value="Genomic_DNA"/>
</dbReference>
<evidence type="ECO:0000313" key="2">
    <source>
        <dbReference type="Proteomes" id="UP000675881"/>
    </source>
</evidence>